<evidence type="ECO:0000313" key="2">
    <source>
        <dbReference type="EMBL" id="CRL04323.1"/>
    </source>
</evidence>
<dbReference type="Proteomes" id="UP000183832">
    <property type="component" value="Unassembled WGS sequence"/>
</dbReference>
<organism evidence="2 3">
    <name type="scientific">Clunio marinus</name>
    <dbReference type="NCBI Taxonomy" id="568069"/>
    <lineage>
        <taxon>Eukaryota</taxon>
        <taxon>Metazoa</taxon>
        <taxon>Ecdysozoa</taxon>
        <taxon>Arthropoda</taxon>
        <taxon>Hexapoda</taxon>
        <taxon>Insecta</taxon>
        <taxon>Pterygota</taxon>
        <taxon>Neoptera</taxon>
        <taxon>Endopterygota</taxon>
        <taxon>Diptera</taxon>
        <taxon>Nematocera</taxon>
        <taxon>Chironomoidea</taxon>
        <taxon>Chironomidae</taxon>
        <taxon>Clunio</taxon>
    </lineage>
</organism>
<dbReference type="InterPro" id="IPR009548">
    <property type="entry name" value="Prkrip1"/>
</dbReference>
<dbReference type="PANTHER" id="PTHR13507:SF0">
    <property type="entry name" value="PRKR-INTERACTING PROTEIN 1"/>
    <property type="match status" value="1"/>
</dbReference>
<feature type="compositionally biased region" description="Basic residues" evidence="1">
    <location>
        <begin position="121"/>
        <end position="140"/>
    </location>
</feature>
<dbReference type="PANTHER" id="PTHR13507">
    <property type="entry name" value="PRKR-INTERACTING PROTEIN 1"/>
    <property type="match status" value="1"/>
</dbReference>
<name>A0A1J1IVM8_9DIPT</name>
<dbReference type="GO" id="GO:0004860">
    <property type="term" value="F:protein kinase inhibitor activity"/>
    <property type="evidence" value="ECO:0007669"/>
    <property type="project" value="TreeGrafter"/>
</dbReference>
<feature type="region of interest" description="Disordered" evidence="1">
    <location>
        <begin position="107"/>
        <end position="206"/>
    </location>
</feature>
<dbReference type="AlphaFoldDB" id="A0A1J1IVM8"/>
<dbReference type="EMBL" id="CVRI01000063">
    <property type="protein sequence ID" value="CRL04323.1"/>
    <property type="molecule type" value="Genomic_DNA"/>
</dbReference>
<keyword evidence="3" id="KW-1185">Reference proteome</keyword>
<protein>
    <submittedName>
        <fullName evidence="2">CLUMA_CG017418, isoform A</fullName>
    </submittedName>
</protein>
<feature type="compositionally biased region" description="Basic and acidic residues" evidence="1">
    <location>
        <begin position="166"/>
        <end position="180"/>
    </location>
</feature>
<dbReference type="OrthoDB" id="10067079at2759"/>
<feature type="compositionally biased region" description="Acidic residues" evidence="1">
    <location>
        <begin position="154"/>
        <end position="165"/>
    </location>
</feature>
<feature type="compositionally biased region" description="Basic and acidic residues" evidence="1">
    <location>
        <begin position="193"/>
        <end position="206"/>
    </location>
</feature>
<dbReference type="Pfam" id="PF06658">
    <property type="entry name" value="DUF1168"/>
    <property type="match status" value="1"/>
</dbReference>
<feature type="compositionally biased region" description="Low complexity" evidence="1">
    <location>
        <begin position="183"/>
        <end position="192"/>
    </location>
</feature>
<dbReference type="GO" id="GO:0005730">
    <property type="term" value="C:nucleolus"/>
    <property type="evidence" value="ECO:0007669"/>
    <property type="project" value="TreeGrafter"/>
</dbReference>
<reference evidence="2 3" key="1">
    <citation type="submission" date="2015-04" db="EMBL/GenBank/DDBJ databases">
        <authorList>
            <person name="Syromyatnikov M.Y."/>
            <person name="Popov V.N."/>
        </authorList>
    </citation>
    <scope>NUCLEOTIDE SEQUENCE [LARGE SCALE GENOMIC DNA]</scope>
</reference>
<dbReference type="GO" id="GO:0003725">
    <property type="term" value="F:double-stranded RNA binding"/>
    <property type="evidence" value="ECO:0007669"/>
    <property type="project" value="InterPro"/>
</dbReference>
<gene>
    <name evidence="2" type="ORF">CLUMA_CG017418</name>
</gene>
<proteinExistence type="predicted"/>
<sequence length="206" mass="23971">MEIFNEIKSKDDQEKQKFVHRSLADVQRAKLEKLMKNPDKPVIIPELARKDKEYNAPSFVRNVMGSSAGAGSGEFHVYRHLRRKEYARQKHLKMECETERLNEEYQQRLEDNQRKAEDKTSKKRAKRLKKKMKGKGKKKLKMNENSNEVSDKSEESEEEKSDEEGSDTKTEQTSDTKNDQNGESTTDTTQQETSDKEHQEDDDGGK</sequence>
<dbReference type="STRING" id="568069.A0A1J1IVM8"/>
<dbReference type="GO" id="GO:0019901">
    <property type="term" value="F:protein kinase binding"/>
    <property type="evidence" value="ECO:0007669"/>
    <property type="project" value="TreeGrafter"/>
</dbReference>
<feature type="compositionally biased region" description="Basic and acidic residues" evidence="1">
    <location>
        <begin position="107"/>
        <end position="120"/>
    </location>
</feature>
<accession>A0A1J1IVM8</accession>
<evidence type="ECO:0000313" key="3">
    <source>
        <dbReference type="Proteomes" id="UP000183832"/>
    </source>
</evidence>
<evidence type="ECO:0000256" key="1">
    <source>
        <dbReference type="SAM" id="MobiDB-lite"/>
    </source>
</evidence>